<dbReference type="Pfam" id="PF00392">
    <property type="entry name" value="GntR"/>
    <property type="match status" value="1"/>
</dbReference>
<dbReference type="PANTHER" id="PTHR38445">
    <property type="entry name" value="HTH-TYPE TRANSCRIPTIONAL REPRESSOR YTRA"/>
    <property type="match status" value="1"/>
</dbReference>
<dbReference type="OrthoDB" id="162505at2"/>
<evidence type="ECO:0000259" key="4">
    <source>
        <dbReference type="PROSITE" id="PS50949"/>
    </source>
</evidence>
<keyword evidence="1" id="KW-0805">Transcription regulation</keyword>
<evidence type="ECO:0000256" key="2">
    <source>
        <dbReference type="ARBA" id="ARBA00023125"/>
    </source>
</evidence>
<dbReference type="SUPFAM" id="SSF46785">
    <property type="entry name" value="Winged helix' DNA-binding domain"/>
    <property type="match status" value="1"/>
</dbReference>
<dbReference type="EMBL" id="MPDM01000001">
    <property type="protein sequence ID" value="OKL50418.1"/>
    <property type="molecule type" value="Genomic_DNA"/>
</dbReference>
<evidence type="ECO:0000313" key="5">
    <source>
        <dbReference type="EMBL" id="OKL50418.1"/>
    </source>
</evidence>
<proteinExistence type="predicted"/>
<dbReference type="RefSeq" id="WP_075360659.1">
    <property type="nucleotide sequence ID" value="NZ_MPDM01000001.1"/>
</dbReference>
<dbReference type="AlphaFoldDB" id="A0A1Q5PS57"/>
<dbReference type="PROSITE" id="PS50949">
    <property type="entry name" value="HTH_GNTR"/>
    <property type="match status" value="1"/>
</dbReference>
<dbReference type="InterPro" id="IPR036388">
    <property type="entry name" value="WH-like_DNA-bd_sf"/>
</dbReference>
<keyword evidence="2" id="KW-0238">DNA-binding</keyword>
<dbReference type="CDD" id="cd07377">
    <property type="entry name" value="WHTH_GntR"/>
    <property type="match status" value="1"/>
</dbReference>
<comment type="caution">
    <text evidence="5">The sequence shown here is derived from an EMBL/GenBank/DDBJ whole genome shotgun (WGS) entry which is preliminary data.</text>
</comment>
<dbReference type="GO" id="GO:0003700">
    <property type="term" value="F:DNA-binding transcription factor activity"/>
    <property type="evidence" value="ECO:0007669"/>
    <property type="project" value="InterPro"/>
</dbReference>
<keyword evidence="6" id="KW-1185">Reference proteome</keyword>
<evidence type="ECO:0000256" key="3">
    <source>
        <dbReference type="ARBA" id="ARBA00023163"/>
    </source>
</evidence>
<evidence type="ECO:0000256" key="1">
    <source>
        <dbReference type="ARBA" id="ARBA00023015"/>
    </source>
</evidence>
<feature type="domain" description="HTH gntR-type" evidence="4">
    <location>
        <begin position="13"/>
        <end position="81"/>
    </location>
</feature>
<dbReference type="Proteomes" id="UP000186465">
    <property type="component" value="Unassembled WGS sequence"/>
</dbReference>
<dbReference type="GO" id="GO:0003677">
    <property type="term" value="F:DNA binding"/>
    <property type="evidence" value="ECO:0007669"/>
    <property type="project" value="UniProtKB-KW"/>
</dbReference>
<organism evidence="5 6">
    <name type="scientific">Boudabousia marimammalium</name>
    <dbReference type="NCBI Taxonomy" id="156892"/>
    <lineage>
        <taxon>Bacteria</taxon>
        <taxon>Bacillati</taxon>
        <taxon>Actinomycetota</taxon>
        <taxon>Actinomycetes</taxon>
        <taxon>Actinomycetales</taxon>
        <taxon>Actinomycetaceae</taxon>
        <taxon>Boudabousia</taxon>
    </lineage>
</organism>
<protein>
    <recommendedName>
        <fullName evidence="4">HTH gntR-type domain-containing protein</fullName>
    </recommendedName>
</protein>
<evidence type="ECO:0000313" key="6">
    <source>
        <dbReference type="Proteomes" id="UP000186465"/>
    </source>
</evidence>
<dbReference type="InterPro" id="IPR036390">
    <property type="entry name" value="WH_DNA-bd_sf"/>
</dbReference>
<dbReference type="InterPro" id="IPR000524">
    <property type="entry name" value="Tscrpt_reg_HTH_GntR"/>
</dbReference>
<dbReference type="SMART" id="SM00345">
    <property type="entry name" value="HTH_GNTR"/>
    <property type="match status" value="1"/>
</dbReference>
<reference evidence="6" key="1">
    <citation type="submission" date="2016-11" db="EMBL/GenBank/DDBJ databases">
        <title>Actinomyces gypaetusis sp. nov. isolated from Gypaetus barbatus in Qinghai Tibet Plateau China.</title>
        <authorList>
            <person name="Meng X."/>
        </authorList>
    </citation>
    <scope>NUCLEOTIDE SEQUENCE [LARGE SCALE GENOMIC DNA]</scope>
    <source>
        <strain evidence="6">DSM 15383</strain>
    </source>
</reference>
<dbReference type="PANTHER" id="PTHR38445:SF9">
    <property type="entry name" value="HTH-TYPE TRANSCRIPTIONAL REPRESSOR YTRA"/>
    <property type="match status" value="1"/>
</dbReference>
<gene>
    <name evidence="5" type="ORF">BM477_00095</name>
</gene>
<dbReference type="STRING" id="156892.BM477_00095"/>
<keyword evidence="3" id="KW-0804">Transcription</keyword>
<dbReference type="Gene3D" id="1.10.10.10">
    <property type="entry name" value="Winged helix-like DNA-binding domain superfamily/Winged helix DNA-binding domain"/>
    <property type="match status" value="1"/>
</dbReference>
<name>A0A1Q5PS57_9ACTO</name>
<accession>A0A1Q5PS57</accession>
<sequence length="127" mass="13300">MSLRLQISSTDATPPYEQLYQQIAAGIHAGTLPEGSRLPTVRAVAADLGIAPGTVMRTYSLLAEAGLIISKRGRGSVVAAGAQAPEQNQQILEGLAADYARNATALGVDEETALQLITAALFPDRQQ</sequence>